<dbReference type="Gene3D" id="2.60.40.3010">
    <property type="match status" value="1"/>
</dbReference>
<dbReference type="InterPro" id="IPR013858">
    <property type="entry name" value="Peptidase_M10B_C"/>
</dbReference>
<evidence type="ECO:0000256" key="4">
    <source>
        <dbReference type="SAM" id="SignalP"/>
    </source>
</evidence>
<keyword evidence="3" id="KW-0677">Repeat</keyword>
<dbReference type="SUPFAM" id="SSF51120">
    <property type="entry name" value="beta-Roll"/>
    <property type="match status" value="1"/>
</dbReference>
<keyword evidence="6" id="KW-0645">Protease</keyword>
<keyword evidence="6" id="KW-0482">Metalloprotease</keyword>
<keyword evidence="4" id="KW-0732">Signal</keyword>
<accession>A0ABQ1TDK8</accession>
<dbReference type="Gene3D" id="2.150.10.10">
    <property type="entry name" value="Serralysin-like metalloprotease, C-terminal"/>
    <property type="match status" value="1"/>
</dbReference>
<evidence type="ECO:0000256" key="1">
    <source>
        <dbReference type="ARBA" id="ARBA00004613"/>
    </source>
</evidence>
<evidence type="ECO:0000256" key="2">
    <source>
        <dbReference type="ARBA" id="ARBA00022525"/>
    </source>
</evidence>
<reference evidence="7" key="1">
    <citation type="journal article" date="2019" name="Int. J. Syst. Evol. Microbiol.">
        <title>The Global Catalogue of Microorganisms (GCM) 10K type strain sequencing project: providing services to taxonomists for standard genome sequencing and annotation.</title>
        <authorList>
            <consortium name="The Broad Institute Genomics Platform"/>
            <consortium name="The Broad Institute Genome Sequencing Center for Infectious Disease"/>
            <person name="Wu L."/>
            <person name="Ma J."/>
        </authorList>
    </citation>
    <scope>NUCLEOTIDE SEQUENCE [LARGE SCALE GENOMIC DNA]</scope>
    <source>
        <strain evidence="7">CGMCC 1.15394</strain>
    </source>
</reference>
<organism evidence="6 7">
    <name type="scientific">Pseudoalteromonas gelatinilytica</name>
    <dbReference type="NCBI Taxonomy" id="1703256"/>
    <lineage>
        <taxon>Bacteria</taxon>
        <taxon>Pseudomonadati</taxon>
        <taxon>Pseudomonadota</taxon>
        <taxon>Gammaproteobacteria</taxon>
        <taxon>Alteromonadales</taxon>
        <taxon>Pseudoalteromonadaceae</taxon>
        <taxon>Pseudoalteromonas</taxon>
    </lineage>
</organism>
<dbReference type="SUPFAM" id="SSF55486">
    <property type="entry name" value="Metalloproteases ('zincins'), catalytic domain"/>
    <property type="match status" value="1"/>
</dbReference>
<comment type="subcellular location">
    <subcellularLocation>
        <location evidence="1">Secreted</location>
    </subcellularLocation>
</comment>
<dbReference type="RefSeq" id="WP_188728123.1">
    <property type="nucleotide sequence ID" value="NZ_BMIT01000005.1"/>
</dbReference>
<comment type="caution">
    <text evidence="6">The sequence shown here is derived from an EMBL/GenBank/DDBJ whole genome shotgun (WGS) entry which is preliminary data.</text>
</comment>
<feature type="domain" description="Peptidase metallopeptidase" evidence="5">
    <location>
        <begin position="53"/>
        <end position="261"/>
    </location>
</feature>
<dbReference type="InterPro" id="IPR011049">
    <property type="entry name" value="Serralysin-like_metalloprot_C"/>
</dbReference>
<dbReference type="SUPFAM" id="SSF48726">
    <property type="entry name" value="Immunoglobulin"/>
    <property type="match status" value="1"/>
</dbReference>
<protein>
    <submittedName>
        <fullName evidence="6">Metalloprotease</fullName>
    </submittedName>
</protein>
<sequence>MKKLTLTPIALVLASLNFTLNAAEPFNMNTTHSYVQNEKYSKQYVLDALVLNEESRWNYNNPLGTPVTVTYAFASSDFGYPYTGCCVERDFKQYEKAAFLEIFENISSVTGVTFVEVTDVADTNIILTISENAAGAEFPPTNDTDASRSRIIHIGENDYLNYLDPNRDVQPYDRKKVSDTDFKHDVSRSKDAIVHELLHALGLKHPAYNDNGTIVRLLDDSEENKMFTAMSYNLPVTTSEMYKPTTVKKYDVVALQHLYGAPAKPIENDHYEYDDTFSYHKMIVDTDGIDTISVTNSERDNIIDLRSGAFSSIAPNPTGFYDADVGGEHMNRSHNSLAISFDTVIENAIGGSGNDTLVGNEADNELDGGLGSDKVIYPGKKADYSIEQGDNFVTVTSLSSGDIDSLKSIEIIEFKDQTVTLNNAPVLTMPDDLTVRLGSPVELTVVASDADGDALTFNWGQTGGSDVTLSGSDTATVSFTAPLVDAVSTVILEVSASDSVDTAKGEVTVTIQPNNAPVIELPEDQTVNEGDSVSLSVTAYDDDNDALSYRWVVNGASITLSGDTTNAVSFTAPDVSNDTAITVEVFVSDGFDEVSTSSIVTVQNVETSTSTPETTQPENSRSGGSFGSLILLLCGGFLARRKQLIQ</sequence>
<feature type="signal peptide" evidence="4">
    <location>
        <begin position="1"/>
        <end position="22"/>
    </location>
</feature>
<evidence type="ECO:0000313" key="7">
    <source>
        <dbReference type="Proteomes" id="UP000638462"/>
    </source>
</evidence>
<keyword evidence="6" id="KW-0378">Hydrolase</keyword>
<evidence type="ECO:0000313" key="6">
    <source>
        <dbReference type="EMBL" id="GGE91342.1"/>
    </source>
</evidence>
<keyword evidence="2" id="KW-0964">Secreted</keyword>
<dbReference type="GO" id="GO:0008237">
    <property type="term" value="F:metallopeptidase activity"/>
    <property type="evidence" value="ECO:0007669"/>
    <property type="project" value="UniProtKB-KW"/>
</dbReference>
<dbReference type="InterPro" id="IPR013783">
    <property type="entry name" value="Ig-like_fold"/>
</dbReference>
<feature type="chain" id="PRO_5045241280" evidence="4">
    <location>
        <begin position="23"/>
        <end position="646"/>
    </location>
</feature>
<proteinExistence type="predicted"/>
<dbReference type="EMBL" id="BMIT01000005">
    <property type="protein sequence ID" value="GGE91342.1"/>
    <property type="molecule type" value="Genomic_DNA"/>
</dbReference>
<dbReference type="Gene3D" id="3.40.390.10">
    <property type="entry name" value="Collagenase (Catalytic Domain)"/>
    <property type="match status" value="1"/>
</dbReference>
<name>A0ABQ1TDK8_9GAMM</name>
<dbReference type="SMART" id="SM00235">
    <property type="entry name" value="ZnMc"/>
    <property type="match status" value="1"/>
</dbReference>
<dbReference type="InterPro" id="IPR006026">
    <property type="entry name" value="Peptidase_Metallo"/>
</dbReference>
<keyword evidence="7" id="KW-1185">Reference proteome</keyword>
<dbReference type="Pfam" id="PF08548">
    <property type="entry name" value="Peptidase_M10_C"/>
    <property type="match status" value="1"/>
</dbReference>
<dbReference type="Proteomes" id="UP000638462">
    <property type="component" value="Unassembled WGS sequence"/>
</dbReference>
<dbReference type="Gene3D" id="2.60.40.10">
    <property type="entry name" value="Immunoglobulins"/>
    <property type="match status" value="1"/>
</dbReference>
<dbReference type="InterPro" id="IPR024079">
    <property type="entry name" value="MetalloPept_cat_dom_sf"/>
</dbReference>
<evidence type="ECO:0000256" key="3">
    <source>
        <dbReference type="ARBA" id="ARBA00022737"/>
    </source>
</evidence>
<evidence type="ECO:0000259" key="5">
    <source>
        <dbReference type="SMART" id="SM00235"/>
    </source>
</evidence>
<dbReference type="InterPro" id="IPR036179">
    <property type="entry name" value="Ig-like_dom_sf"/>
</dbReference>
<gene>
    <name evidence="6" type="ORF">GCM10008027_15240</name>
</gene>
<dbReference type="Pfam" id="PF22352">
    <property type="entry name" value="K319L-like_PKD"/>
    <property type="match status" value="1"/>
</dbReference>